<dbReference type="EMBL" id="JBGUAW010000007">
    <property type="protein sequence ID" value="MFA9461365.1"/>
    <property type="molecule type" value="Genomic_DNA"/>
</dbReference>
<name>A0ABV4TVK8_9GAMM</name>
<protein>
    <submittedName>
        <fullName evidence="2">Uncharacterized protein</fullName>
    </submittedName>
</protein>
<feature type="compositionally biased region" description="Polar residues" evidence="1">
    <location>
        <begin position="65"/>
        <end position="78"/>
    </location>
</feature>
<accession>A0ABV4TVK8</accession>
<feature type="region of interest" description="Disordered" evidence="1">
    <location>
        <begin position="58"/>
        <end position="78"/>
    </location>
</feature>
<keyword evidence="3" id="KW-1185">Reference proteome</keyword>
<sequence>MAASEKPMRTVPVMPRPPARPAEPGIDTSSASRNPELILDQYYLLGHSIASFHRLVDGPRRTDQPAPNRNNQCVITEK</sequence>
<organism evidence="2 3">
    <name type="scientific">Thiohalorhabdus methylotrophus</name>
    <dbReference type="NCBI Taxonomy" id="3242694"/>
    <lineage>
        <taxon>Bacteria</taxon>
        <taxon>Pseudomonadati</taxon>
        <taxon>Pseudomonadota</taxon>
        <taxon>Gammaproteobacteria</taxon>
        <taxon>Thiohalorhabdales</taxon>
        <taxon>Thiohalorhabdaceae</taxon>
        <taxon>Thiohalorhabdus</taxon>
    </lineage>
</organism>
<comment type="caution">
    <text evidence="2">The sequence shown here is derived from an EMBL/GenBank/DDBJ whole genome shotgun (WGS) entry which is preliminary data.</text>
</comment>
<evidence type="ECO:0000313" key="2">
    <source>
        <dbReference type="EMBL" id="MFA9461365.1"/>
    </source>
</evidence>
<dbReference type="Proteomes" id="UP001575181">
    <property type="component" value="Unassembled WGS sequence"/>
</dbReference>
<feature type="region of interest" description="Disordered" evidence="1">
    <location>
        <begin position="1"/>
        <end position="33"/>
    </location>
</feature>
<evidence type="ECO:0000256" key="1">
    <source>
        <dbReference type="SAM" id="MobiDB-lite"/>
    </source>
</evidence>
<reference evidence="2 3" key="1">
    <citation type="submission" date="2024-08" db="EMBL/GenBank/DDBJ databases">
        <title>Whole-genome sequencing of halo(alkali)philic microorganisms from hypersaline lakes.</title>
        <authorList>
            <person name="Sorokin D.Y."/>
            <person name="Merkel A.Y."/>
            <person name="Messina E."/>
            <person name="Yakimov M."/>
        </authorList>
    </citation>
    <scope>NUCLEOTIDE SEQUENCE [LARGE SCALE GENOMIC DNA]</scope>
    <source>
        <strain evidence="2 3">Cl-TMA</strain>
    </source>
</reference>
<proteinExistence type="predicted"/>
<gene>
    <name evidence="2" type="ORF">ACERLL_11055</name>
</gene>
<evidence type="ECO:0000313" key="3">
    <source>
        <dbReference type="Proteomes" id="UP001575181"/>
    </source>
</evidence>